<reference evidence="3" key="4">
    <citation type="submission" date="2024-05" db="EMBL/GenBank/DDBJ databases">
        <authorList>
            <person name="Sun Q."/>
            <person name="Zhou Y."/>
        </authorList>
    </citation>
    <scope>NUCLEOTIDE SEQUENCE</scope>
    <source>
        <strain evidence="3">CGMCC 1.11013</strain>
    </source>
</reference>
<dbReference type="EMBL" id="JFHE01000002">
    <property type="protein sequence ID" value="KDR36927.1"/>
    <property type="molecule type" value="Genomic_DNA"/>
</dbReference>
<keyword evidence="6" id="KW-1185">Reference proteome</keyword>
<dbReference type="Pfam" id="PF03537">
    <property type="entry name" value="Glyco_hydro_114"/>
    <property type="match status" value="1"/>
</dbReference>
<proteinExistence type="predicted"/>
<dbReference type="InterPro" id="IPR013785">
    <property type="entry name" value="Aldolase_TIM"/>
</dbReference>
<gene>
    <name evidence="3" type="primary">pelA</name>
    <name evidence="4" type="ORF">BG57_11235</name>
    <name evidence="3" type="ORF">GCM10010985_33490</name>
</gene>
<feature type="domain" description="Glycoside-hydrolase family GH114 TIM-barrel" evidence="2">
    <location>
        <begin position="56"/>
        <end position="280"/>
    </location>
</feature>
<dbReference type="Proteomes" id="UP000027439">
    <property type="component" value="Unassembled WGS sequence"/>
</dbReference>
<dbReference type="STRING" id="1071679.BG57_11235"/>
<evidence type="ECO:0000313" key="5">
    <source>
        <dbReference type="Proteomes" id="UP000027439"/>
    </source>
</evidence>
<evidence type="ECO:0000313" key="4">
    <source>
        <dbReference type="EMBL" id="KDR36927.1"/>
    </source>
</evidence>
<accession>A0A069P8S6</accession>
<evidence type="ECO:0000313" key="6">
    <source>
        <dbReference type="Proteomes" id="UP000597138"/>
    </source>
</evidence>
<dbReference type="InterPro" id="IPR017853">
    <property type="entry name" value="GH"/>
</dbReference>
<organism evidence="4 5">
    <name type="scientific">Caballeronia grimmiae</name>
    <dbReference type="NCBI Taxonomy" id="1071679"/>
    <lineage>
        <taxon>Bacteria</taxon>
        <taxon>Pseudomonadati</taxon>
        <taxon>Pseudomonadota</taxon>
        <taxon>Betaproteobacteria</taxon>
        <taxon>Burkholderiales</taxon>
        <taxon>Burkholderiaceae</taxon>
        <taxon>Caballeronia</taxon>
    </lineage>
</organism>
<dbReference type="PANTHER" id="PTHR35882:SF2">
    <property type="entry name" value="PELA"/>
    <property type="match status" value="1"/>
</dbReference>
<comment type="caution">
    <text evidence="4">The sequence shown here is derived from an EMBL/GenBank/DDBJ whole genome shotgun (WGS) entry which is preliminary data.</text>
</comment>
<keyword evidence="1" id="KW-0732">Signal</keyword>
<reference evidence="4 5" key="2">
    <citation type="submission" date="2014-03" db="EMBL/GenBank/DDBJ databases">
        <title>Draft Genome Sequences of Four Burkholderia Strains.</title>
        <authorList>
            <person name="Liu X.Y."/>
            <person name="Li C.X."/>
            <person name="Xu J.H."/>
        </authorList>
    </citation>
    <scope>NUCLEOTIDE SEQUENCE [LARGE SCALE GENOMIC DNA]</scope>
    <source>
        <strain evidence="4 5">R27</strain>
    </source>
</reference>
<dbReference type="EMBL" id="BMEG01000005">
    <property type="protein sequence ID" value="GGD76259.1"/>
    <property type="molecule type" value="Genomic_DNA"/>
</dbReference>
<name>A0A069P8S6_9BURK</name>
<dbReference type="InterPro" id="IPR004352">
    <property type="entry name" value="GH114_TIM-barrel"/>
</dbReference>
<dbReference type="eggNOG" id="COG3868">
    <property type="taxonomic scope" value="Bacteria"/>
</dbReference>
<dbReference type="CDD" id="cd10922">
    <property type="entry name" value="CE4_PelA_like_C"/>
    <property type="match status" value="1"/>
</dbReference>
<dbReference type="SUPFAM" id="SSF51445">
    <property type="entry name" value="(Trans)glycosidases"/>
    <property type="match status" value="1"/>
</dbReference>
<dbReference type="RefSeq" id="WP_052005609.1">
    <property type="nucleotide sequence ID" value="NZ_BMEG01000005.1"/>
</dbReference>
<reference evidence="6" key="3">
    <citation type="journal article" date="2019" name="Int. J. Syst. Evol. Microbiol.">
        <title>The Global Catalogue of Microorganisms (GCM) 10K type strain sequencing project: providing services to taxonomists for standard genome sequencing and annotation.</title>
        <authorList>
            <consortium name="The Broad Institute Genomics Platform"/>
            <consortium name="The Broad Institute Genome Sequencing Center for Infectious Disease"/>
            <person name="Wu L."/>
            <person name="Ma J."/>
        </authorList>
    </citation>
    <scope>NUCLEOTIDE SEQUENCE [LARGE SCALE GENOMIC DNA]</scope>
    <source>
        <strain evidence="6">CGMCC 1.11013</strain>
    </source>
</reference>
<dbReference type="Gene3D" id="3.20.20.70">
    <property type="entry name" value="Aldolase class I"/>
    <property type="match status" value="1"/>
</dbReference>
<feature type="signal peptide" evidence="1">
    <location>
        <begin position="1"/>
        <end position="29"/>
    </location>
</feature>
<reference evidence="3" key="1">
    <citation type="journal article" date="2014" name="Int. J. Syst. Evol. Microbiol.">
        <title>Complete genome of a new Firmicutes species belonging to the dominant human colonic microbiota ('Ruminococcus bicirculans') reveals two chromosomes and a selective capacity to utilize plant glucans.</title>
        <authorList>
            <consortium name="NISC Comparative Sequencing Program"/>
            <person name="Wegmann U."/>
            <person name="Louis P."/>
            <person name="Goesmann A."/>
            <person name="Henrissat B."/>
            <person name="Duncan S.H."/>
            <person name="Flint H.J."/>
        </authorList>
    </citation>
    <scope>NUCLEOTIDE SEQUENCE</scope>
    <source>
        <strain evidence="3">CGMCC 1.11013</strain>
    </source>
</reference>
<sequence length="974" mass="106505">MRTLSRSIGSTLASIFAAALAMTLLPARADEPARQPSIALFYGAPVPVGQLSAFDAVVVEPDSGFSPSAHAAQSAQSKWFAYVSVGEVTPVRAYYKDMPPAWLKGSNAAWASRIVDQSAPGWPQFFVERVIAPLWERGYRGFFLDTLDSYQSIARTDDERAQQQAGVVAVIRAIKARYPDARLIFNRGFELMPQVHDLAYAVAFESLYRGWNQAAKQYVAVPAADREWLLGQTRTLRERYGLPVLSIDYCPPADRECARDAVDKITAQGLIPYVTDGALQTVGIGPARAAMVPAASASRTILVVQDVAPGADLNVTPGVRYVSMPLNWLGYRVEFADIAKPLPEGDLSKRYAGVVVWLDYPVPDLSAFRDWLEAQVDNHTPVAMLTTFGVDMSGDLARKLDLEPVAGRAGKRLRVESMDASMMGFEMQPQPDPHDTANVRVGARSHSLLRLASADAGNAFTIDAAAITPWGGYAMRPYAVFEMPMANQARWVLQPIRFFRAALRLPEDMPAPDPTTENGRRLLMTHIDGDGLASRAEFDVNGGTMKVSTNASPQYSGDALYNVIRQFGLPTTVSVIEGEISDNGPYPKDAPRLRAIARELFALPNVEMASHTYTHPLQWMRVTGLGKSSGDDTAEGASRANYNGLSIDIPGYRYDTGREIEGSIRYIDTLAPAGKRVKMLLWSGDCQVPASVIQAADNAGVYNMNGGDTLITKRYPSWAAIAPLGVNKDGFFQVFAPNQNEEPYTDLWHGPYYGYQRVLETFDMTETPIRFKPVDVYYHMFSGTKYASVKTLSEVYRALSAQPLMPVYASEYARKVQDFERMDVSRDGDFWRIHGNGDLRTVRLPEGRVPDLASAEGVIGYKAGPGGVYVSLSGADARFRIVDAAHAAKLPYLAEANGAVDRFTRTAQGFSFELASHVAPRFAIGGEARANACVVRANGRTLAPAIAQGRRVYSPPVSKRNESEAVHVDVVCAS</sequence>
<evidence type="ECO:0000256" key="1">
    <source>
        <dbReference type="SAM" id="SignalP"/>
    </source>
</evidence>
<dbReference type="Proteomes" id="UP000597138">
    <property type="component" value="Unassembled WGS sequence"/>
</dbReference>
<dbReference type="OrthoDB" id="7292394at2"/>
<dbReference type="AlphaFoldDB" id="A0A069P8S6"/>
<dbReference type="PIRSF" id="PIRSF029570">
    <property type="entry name" value="UCP029570"/>
    <property type="match status" value="1"/>
</dbReference>
<protein>
    <submittedName>
        <fullName evidence="4">Signal peptide protein</fullName>
    </submittedName>
</protein>
<feature type="chain" id="PRO_5001667325" evidence="1">
    <location>
        <begin position="30"/>
        <end position="974"/>
    </location>
</feature>
<dbReference type="PANTHER" id="PTHR35882">
    <property type="entry name" value="PELA"/>
    <property type="match status" value="1"/>
</dbReference>
<evidence type="ECO:0000313" key="3">
    <source>
        <dbReference type="EMBL" id="GGD76259.1"/>
    </source>
</evidence>
<evidence type="ECO:0000259" key="2">
    <source>
        <dbReference type="Pfam" id="PF03537"/>
    </source>
</evidence>
<dbReference type="InterPro" id="IPR016925">
    <property type="entry name" value="UCP029570"/>
</dbReference>